<dbReference type="EMBL" id="JBHUIO010000011">
    <property type="protein sequence ID" value="MFD2171852.1"/>
    <property type="molecule type" value="Genomic_DNA"/>
</dbReference>
<proteinExistence type="predicted"/>
<evidence type="ECO:0000313" key="1">
    <source>
        <dbReference type="EMBL" id="MFD2171852.1"/>
    </source>
</evidence>
<name>A0ABW5A0T1_9BACL</name>
<accession>A0ABW5A0T1</accession>
<dbReference type="Proteomes" id="UP001597343">
    <property type="component" value="Unassembled WGS sequence"/>
</dbReference>
<sequence length="95" mass="10656">MKHLGSGKQHEFDAFLNSQGAQSQKQDLLEDSLLESGGSDWECYEVDPSYGDPQGDCVASNGQQGVWRVMYCTWRMPDGSTKVKRSAWCSKLYDV</sequence>
<evidence type="ECO:0000313" key="2">
    <source>
        <dbReference type="Proteomes" id="UP001597343"/>
    </source>
</evidence>
<organism evidence="1 2">
    <name type="scientific">Tumebacillus lipolyticus</name>
    <dbReference type="NCBI Taxonomy" id="1280370"/>
    <lineage>
        <taxon>Bacteria</taxon>
        <taxon>Bacillati</taxon>
        <taxon>Bacillota</taxon>
        <taxon>Bacilli</taxon>
        <taxon>Bacillales</taxon>
        <taxon>Alicyclobacillaceae</taxon>
        <taxon>Tumebacillus</taxon>
    </lineage>
</organism>
<gene>
    <name evidence="1" type="ORF">ACFSOY_17960</name>
</gene>
<protein>
    <submittedName>
        <fullName evidence="1">Uncharacterized protein</fullName>
    </submittedName>
</protein>
<dbReference type="RefSeq" id="WP_386049010.1">
    <property type="nucleotide sequence ID" value="NZ_JBHUIO010000011.1"/>
</dbReference>
<keyword evidence="2" id="KW-1185">Reference proteome</keyword>
<comment type="caution">
    <text evidence="1">The sequence shown here is derived from an EMBL/GenBank/DDBJ whole genome shotgun (WGS) entry which is preliminary data.</text>
</comment>
<reference evidence="2" key="1">
    <citation type="journal article" date="2019" name="Int. J. Syst. Evol. Microbiol.">
        <title>The Global Catalogue of Microorganisms (GCM) 10K type strain sequencing project: providing services to taxonomists for standard genome sequencing and annotation.</title>
        <authorList>
            <consortium name="The Broad Institute Genomics Platform"/>
            <consortium name="The Broad Institute Genome Sequencing Center for Infectious Disease"/>
            <person name="Wu L."/>
            <person name="Ma J."/>
        </authorList>
    </citation>
    <scope>NUCLEOTIDE SEQUENCE [LARGE SCALE GENOMIC DNA]</scope>
    <source>
        <strain evidence="2">CGMCC 1.13574</strain>
    </source>
</reference>